<organism evidence="1 2">
    <name type="scientific">Dendrothele bispora (strain CBS 962.96)</name>
    <dbReference type="NCBI Taxonomy" id="1314807"/>
    <lineage>
        <taxon>Eukaryota</taxon>
        <taxon>Fungi</taxon>
        <taxon>Dikarya</taxon>
        <taxon>Basidiomycota</taxon>
        <taxon>Agaricomycotina</taxon>
        <taxon>Agaricomycetes</taxon>
        <taxon>Agaricomycetidae</taxon>
        <taxon>Agaricales</taxon>
        <taxon>Agaricales incertae sedis</taxon>
        <taxon>Dendrothele</taxon>
    </lineage>
</organism>
<accession>A0A4S8KUN1</accession>
<name>A0A4S8KUN1_DENBC</name>
<gene>
    <name evidence="1" type="ORF">K435DRAFT_527896</name>
</gene>
<evidence type="ECO:0000313" key="1">
    <source>
        <dbReference type="EMBL" id="THU79441.1"/>
    </source>
</evidence>
<dbReference type="EMBL" id="ML180025">
    <property type="protein sequence ID" value="THU79441.1"/>
    <property type="molecule type" value="Genomic_DNA"/>
</dbReference>
<reference evidence="1 2" key="1">
    <citation type="journal article" date="2019" name="Nat. Ecol. Evol.">
        <title>Megaphylogeny resolves global patterns of mushroom evolution.</title>
        <authorList>
            <person name="Varga T."/>
            <person name="Krizsan K."/>
            <person name="Foldi C."/>
            <person name="Dima B."/>
            <person name="Sanchez-Garcia M."/>
            <person name="Sanchez-Ramirez S."/>
            <person name="Szollosi G.J."/>
            <person name="Szarkandi J.G."/>
            <person name="Papp V."/>
            <person name="Albert L."/>
            <person name="Andreopoulos W."/>
            <person name="Angelini C."/>
            <person name="Antonin V."/>
            <person name="Barry K.W."/>
            <person name="Bougher N.L."/>
            <person name="Buchanan P."/>
            <person name="Buyck B."/>
            <person name="Bense V."/>
            <person name="Catcheside P."/>
            <person name="Chovatia M."/>
            <person name="Cooper J."/>
            <person name="Damon W."/>
            <person name="Desjardin D."/>
            <person name="Finy P."/>
            <person name="Geml J."/>
            <person name="Haridas S."/>
            <person name="Hughes K."/>
            <person name="Justo A."/>
            <person name="Karasinski D."/>
            <person name="Kautmanova I."/>
            <person name="Kiss B."/>
            <person name="Kocsube S."/>
            <person name="Kotiranta H."/>
            <person name="LaButti K.M."/>
            <person name="Lechner B.E."/>
            <person name="Liimatainen K."/>
            <person name="Lipzen A."/>
            <person name="Lukacs Z."/>
            <person name="Mihaltcheva S."/>
            <person name="Morgado L.N."/>
            <person name="Niskanen T."/>
            <person name="Noordeloos M.E."/>
            <person name="Ohm R.A."/>
            <person name="Ortiz-Santana B."/>
            <person name="Ovrebo C."/>
            <person name="Racz N."/>
            <person name="Riley R."/>
            <person name="Savchenko A."/>
            <person name="Shiryaev A."/>
            <person name="Soop K."/>
            <person name="Spirin V."/>
            <person name="Szebenyi C."/>
            <person name="Tomsovsky M."/>
            <person name="Tulloss R.E."/>
            <person name="Uehling J."/>
            <person name="Grigoriev I.V."/>
            <person name="Vagvolgyi C."/>
            <person name="Papp T."/>
            <person name="Martin F.M."/>
            <person name="Miettinen O."/>
            <person name="Hibbett D.S."/>
            <person name="Nagy L.G."/>
        </authorList>
    </citation>
    <scope>NUCLEOTIDE SEQUENCE [LARGE SCALE GENOMIC DNA]</scope>
    <source>
        <strain evidence="1 2">CBS 962.96</strain>
    </source>
</reference>
<sequence>MPHFSLNSFHCEVIMVTVVLKVCPSLVVPLLSSCSMVFVLTVDSQTSSSGPSPFCVHCCWVIMVSGISSFVRFSAHFFSHSQLH</sequence>
<dbReference type="AlphaFoldDB" id="A0A4S8KUN1"/>
<protein>
    <submittedName>
        <fullName evidence="1">Uncharacterized protein</fullName>
    </submittedName>
</protein>
<evidence type="ECO:0000313" key="2">
    <source>
        <dbReference type="Proteomes" id="UP000297245"/>
    </source>
</evidence>
<dbReference type="Proteomes" id="UP000297245">
    <property type="component" value="Unassembled WGS sequence"/>
</dbReference>
<proteinExistence type="predicted"/>
<keyword evidence="2" id="KW-1185">Reference proteome</keyword>